<feature type="transmembrane region" description="Helical" evidence="7">
    <location>
        <begin position="12"/>
        <end position="34"/>
    </location>
</feature>
<dbReference type="EMBL" id="CAEZWU010000002">
    <property type="protein sequence ID" value="CAB4657189.1"/>
    <property type="molecule type" value="Genomic_DNA"/>
</dbReference>
<keyword evidence="2" id="KW-0813">Transport</keyword>
<evidence type="ECO:0000256" key="2">
    <source>
        <dbReference type="ARBA" id="ARBA00022448"/>
    </source>
</evidence>
<feature type="transmembrane region" description="Helical" evidence="7">
    <location>
        <begin position="246"/>
        <end position="265"/>
    </location>
</feature>
<dbReference type="Pfam" id="PF00528">
    <property type="entry name" value="BPD_transp_1"/>
    <property type="match status" value="1"/>
</dbReference>
<dbReference type="AlphaFoldDB" id="A0A6J6L9P8"/>
<protein>
    <submittedName>
        <fullName evidence="9">Unannotated protein</fullName>
    </submittedName>
</protein>
<dbReference type="CDD" id="cd06261">
    <property type="entry name" value="TM_PBP2"/>
    <property type="match status" value="1"/>
</dbReference>
<dbReference type="InterPro" id="IPR000515">
    <property type="entry name" value="MetI-like"/>
</dbReference>
<dbReference type="PANTHER" id="PTHR43386">
    <property type="entry name" value="OLIGOPEPTIDE TRANSPORT SYSTEM PERMEASE PROTEIN APPC"/>
    <property type="match status" value="1"/>
</dbReference>
<evidence type="ECO:0000259" key="8">
    <source>
        <dbReference type="PROSITE" id="PS50928"/>
    </source>
</evidence>
<evidence type="ECO:0000256" key="1">
    <source>
        <dbReference type="ARBA" id="ARBA00004651"/>
    </source>
</evidence>
<feature type="transmembrane region" description="Helical" evidence="7">
    <location>
        <begin position="77"/>
        <end position="101"/>
    </location>
</feature>
<organism evidence="9">
    <name type="scientific">freshwater metagenome</name>
    <dbReference type="NCBI Taxonomy" id="449393"/>
    <lineage>
        <taxon>unclassified sequences</taxon>
        <taxon>metagenomes</taxon>
        <taxon>ecological metagenomes</taxon>
    </lineage>
</organism>
<evidence type="ECO:0000256" key="5">
    <source>
        <dbReference type="ARBA" id="ARBA00022989"/>
    </source>
</evidence>
<name>A0A6J6L9P8_9ZZZZ</name>
<reference evidence="9" key="1">
    <citation type="submission" date="2020-05" db="EMBL/GenBank/DDBJ databases">
        <authorList>
            <person name="Chiriac C."/>
            <person name="Salcher M."/>
            <person name="Ghai R."/>
            <person name="Kavagutti S V."/>
        </authorList>
    </citation>
    <scope>NUCLEOTIDE SEQUENCE</scope>
</reference>
<dbReference type="GO" id="GO:0055085">
    <property type="term" value="P:transmembrane transport"/>
    <property type="evidence" value="ECO:0007669"/>
    <property type="project" value="InterPro"/>
</dbReference>
<dbReference type="InterPro" id="IPR035906">
    <property type="entry name" value="MetI-like_sf"/>
</dbReference>
<dbReference type="PROSITE" id="PS50928">
    <property type="entry name" value="ABC_TM1"/>
    <property type="match status" value="1"/>
</dbReference>
<feature type="transmembrane region" description="Helical" evidence="7">
    <location>
        <begin position="186"/>
        <end position="208"/>
    </location>
</feature>
<accession>A0A6J6L9P8</accession>
<dbReference type="SUPFAM" id="SSF161098">
    <property type="entry name" value="MetI-like"/>
    <property type="match status" value="1"/>
</dbReference>
<feature type="domain" description="ABC transmembrane type-1" evidence="8">
    <location>
        <begin position="73"/>
        <end position="262"/>
    </location>
</feature>
<keyword evidence="3" id="KW-1003">Cell membrane</keyword>
<evidence type="ECO:0000256" key="4">
    <source>
        <dbReference type="ARBA" id="ARBA00022692"/>
    </source>
</evidence>
<evidence type="ECO:0000256" key="6">
    <source>
        <dbReference type="ARBA" id="ARBA00023136"/>
    </source>
</evidence>
<comment type="subcellular location">
    <subcellularLocation>
        <location evidence="1">Cell membrane</location>
        <topology evidence="1">Multi-pass membrane protein</topology>
    </subcellularLocation>
</comment>
<keyword evidence="4 7" id="KW-0812">Transmembrane</keyword>
<dbReference type="InterPro" id="IPR050366">
    <property type="entry name" value="BP-dependent_transpt_permease"/>
</dbReference>
<dbReference type="GO" id="GO:0005886">
    <property type="term" value="C:plasma membrane"/>
    <property type="evidence" value="ECO:0007669"/>
    <property type="project" value="UniProtKB-SubCell"/>
</dbReference>
<evidence type="ECO:0000256" key="3">
    <source>
        <dbReference type="ARBA" id="ARBA00022475"/>
    </source>
</evidence>
<feature type="transmembrane region" description="Helical" evidence="7">
    <location>
        <begin position="136"/>
        <end position="155"/>
    </location>
</feature>
<gene>
    <name evidence="9" type="ORF">UFOPK2292_00029</name>
</gene>
<dbReference type="PANTHER" id="PTHR43386:SF1">
    <property type="entry name" value="D,D-DIPEPTIDE TRANSPORT SYSTEM PERMEASE PROTEIN DDPC-RELATED"/>
    <property type="match status" value="1"/>
</dbReference>
<sequence length="283" mass="29498">MNLLHRARKNKQLVSGSVLAAVIVVLGVFGPFLLGDYSSQDLLTGHLPPGTSGYLLGSDALGRDIAARVVVGIRISLFVAISVTAIAVIIGTAIGLAAGYIKGAIDNFITLIVDFIWGFPLILVAVLAAASIGSGLLPVILAVGLVNTVAIARVVRGEVLGLTEKEFIVAAKAGGYSTVRILSKHLLPNIMPVVLVLSSYYVAVAIIAEASLSFVGLGAQPPLPSLGQMVSDGRGYLIMNHWESTVPGVVIFIMVLSVSLIGDGLRDLLDPRLRTAVERASSK</sequence>
<keyword evidence="6 7" id="KW-0472">Membrane</keyword>
<keyword evidence="5 7" id="KW-1133">Transmembrane helix</keyword>
<evidence type="ECO:0000256" key="7">
    <source>
        <dbReference type="SAM" id="Phobius"/>
    </source>
</evidence>
<feature type="transmembrane region" description="Helical" evidence="7">
    <location>
        <begin position="108"/>
        <end position="130"/>
    </location>
</feature>
<proteinExistence type="predicted"/>
<evidence type="ECO:0000313" key="9">
    <source>
        <dbReference type="EMBL" id="CAB4657189.1"/>
    </source>
</evidence>
<dbReference type="Gene3D" id="1.10.3720.10">
    <property type="entry name" value="MetI-like"/>
    <property type="match status" value="1"/>
</dbReference>